<dbReference type="SUPFAM" id="SSF55874">
    <property type="entry name" value="ATPase domain of HSP90 chaperone/DNA topoisomerase II/histidine kinase"/>
    <property type="match status" value="1"/>
</dbReference>
<comment type="catalytic activity">
    <reaction evidence="1">
        <text>ATP + protein L-histidine = ADP + protein N-phospho-L-histidine.</text>
        <dbReference type="EC" id="2.7.13.3"/>
    </reaction>
</comment>
<dbReference type="InterPro" id="IPR036097">
    <property type="entry name" value="HisK_dim/P_sf"/>
</dbReference>
<evidence type="ECO:0000313" key="9">
    <source>
        <dbReference type="EMBL" id="MFD0976542.1"/>
    </source>
</evidence>
<dbReference type="InterPro" id="IPR003594">
    <property type="entry name" value="HATPase_dom"/>
</dbReference>
<dbReference type="SUPFAM" id="SSF47384">
    <property type="entry name" value="Homodimeric domain of signal transducing histidine kinase"/>
    <property type="match status" value="1"/>
</dbReference>
<dbReference type="InterPro" id="IPR013656">
    <property type="entry name" value="PAS_4"/>
</dbReference>
<evidence type="ECO:0000259" key="7">
    <source>
        <dbReference type="PROSITE" id="PS50112"/>
    </source>
</evidence>
<dbReference type="EMBL" id="JBHTJP010000032">
    <property type="protein sequence ID" value="MFD0976542.1"/>
    <property type="molecule type" value="Genomic_DNA"/>
</dbReference>
<dbReference type="SMART" id="SM00388">
    <property type="entry name" value="HisKA"/>
    <property type="match status" value="1"/>
</dbReference>
<dbReference type="Proteomes" id="UP001597100">
    <property type="component" value="Unassembled WGS sequence"/>
</dbReference>
<dbReference type="Gene3D" id="3.30.565.10">
    <property type="entry name" value="Histidine kinase-like ATPase, C-terminal domain"/>
    <property type="match status" value="1"/>
</dbReference>
<dbReference type="SMART" id="SM00091">
    <property type="entry name" value="PAS"/>
    <property type="match status" value="4"/>
</dbReference>
<dbReference type="PANTHER" id="PTHR43304">
    <property type="entry name" value="PHYTOCHROME-LIKE PROTEIN CPH1"/>
    <property type="match status" value="1"/>
</dbReference>
<feature type="domain" description="Histidine kinase" evidence="6">
    <location>
        <begin position="535"/>
        <end position="757"/>
    </location>
</feature>
<keyword evidence="5" id="KW-0418">Kinase</keyword>
<dbReference type="InterPro" id="IPR004358">
    <property type="entry name" value="Sig_transdc_His_kin-like_C"/>
</dbReference>
<dbReference type="Pfam" id="PF08448">
    <property type="entry name" value="PAS_4"/>
    <property type="match status" value="2"/>
</dbReference>
<dbReference type="RefSeq" id="WP_380737963.1">
    <property type="nucleotide sequence ID" value="NZ_JBHTJP010000032.1"/>
</dbReference>
<dbReference type="Pfam" id="PF00512">
    <property type="entry name" value="HisKA"/>
    <property type="match status" value="1"/>
</dbReference>
<dbReference type="NCBIfam" id="TIGR00229">
    <property type="entry name" value="sensory_box"/>
    <property type="match status" value="2"/>
</dbReference>
<dbReference type="Pfam" id="PF02518">
    <property type="entry name" value="HATPase_c"/>
    <property type="match status" value="1"/>
</dbReference>
<evidence type="ECO:0000259" key="6">
    <source>
        <dbReference type="PROSITE" id="PS50109"/>
    </source>
</evidence>
<dbReference type="Pfam" id="PF08447">
    <property type="entry name" value="PAS_3"/>
    <property type="match status" value="2"/>
</dbReference>
<keyword evidence="10" id="KW-1185">Reference proteome</keyword>
<dbReference type="CDD" id="cd00082">
    <property type="entry name" value="HisKA"/>
    <property type="match status" value="1"/>
</dbReference>
<accession>A0ABW3IEP7</accession>
<keyword evidence="4" id="KW-0808">Transferase</keyword>
<dbReference type="PROSITE" id="PS50113">
    <property type="entry name" value="PAC"/>
    <property type="match status" value="3"/>
</dbReference>
<evidence type="ECO:0000256" key="5">
    <source>
        <dbReference type="ARBA" id="ARBA00022777"/>
    </source>
</evidence>
<sequence>MNSQQDNENNKQKEGIEASDIDQLKELIETLPAVVWITDAEGYCTYLNKNWYSYTGQSAGEAEGFGWLDAIHPDDRTGAEESFISASQDHKEYTRKYRLKTSDGEYRWVLDTGRPRFSSSGEFIGMTGTVVDVNEDMMKSQVIREMGHRARTIVEEATVATAIYTGHNMKIELANDAMLAIWGKDRSVVGKPLMDALPEIAGQPFMDLLRKVYSTGEIYWGKEDRADLMVDGVLHTGYYNFTYKPLRNEKGEIYGILNMAIDVTEQRLVRMKVEESEHRYHEIIHASPSLIVTFEGKDNIIKIANEAIIDVWGKGRDVLEKPFLELLPELREQGFGKYIDQVYQTGKPFRAYEMPVDLVRFGKKETRYYSFVLYPQRDIDGNIFGIVGSATEVTPQAIVNKRLKESESHYRQMADLMPEKVIKTDSEGNVIYFNQHWLDFTGLTSDELEKEGWTDRIHKDDKVLFDQQWKRSIDSGDDFEVEIRIRNKDGDYKWHLSRAEAVKDETGNIKMWIGTNTDIQRLKEEEKRKEDFLKVVSHELKTPVTSIKGYVQLLLAMVRSEKEQLVGKLPLRSSLERIDHQINRLTRLISEMLDLTRIEEKKLELQMEEFNLNDLVTQTVQDINYTNTQHDIEISHEDQCMVYGDKDRIGQVVINLVTNAIKYSPESHDVKVRIYKPSEDKVTVSVIDNGVGIEAEKLPRIFERFYRIVEEEEDTYSGFGIGLYLVQEIVERHNGTTDVKSVKGEGSEFSFTLSLVNNK</sequence>
<dbReference type="InterPro" id="IPR036890">
    <property type="entry name" value="HATPase_C_sf"/>
</dbReference>
<dbReference type="InterPro" id="IPR013655">
    <property type="entry name" value="PAS_fold_3"/>
</dbReference>
<reference evidence="10" key="1">
    <citation type="journal article" date="2019" name="Int. J. Syst. Evol. Microbiol.">
        <title>The Global Catalogue of Microorganisms (GCM) 10K type strain sequencing project: providing services to taxonomists for standard genome sequencing and annotation.</title>
        <authorList>
            <consortium name="The Broad Institute Genomics Platform"/>
            <consortium name="The Broad Institute Genome Sequencing Center for Infectious Disease"/>
            <person name="Wu L."/>
            <person name="Ma J."/>
        </authorList>
    </citation>
    <scope>NUCLEOTIDE SEQUENCE [LARGE SCALE GENOMIC DNA]</scope>
    <source>
        <strain evidence="10">CCUG 60898</strain>
    </source>
</reference>
<protein>
    <recommendedName>
        <fullName evidence="2">histidine kinase</fullName>
        <ecNumber evidence="2">2.7.13.3</ecNumber>
    </recommendedName>
</protein>
<dbReference type="InterPro" id="IPR003661">
    <property type="entry name" value="HisK_dim/P_dom"/>
</dbReference>
<evidence type="ECO:0000256" key="4">
    <source>
        <dbReference type="ARBA" id="ARBA00022679"/>
    </source>
</evidence>
<comment type="caution">
    <text evidence="9">The sequence shown here is derived from an EMBL/GenBank/DDBJ whole genome shotgun (WGS) entry which is preliminary data.</text>
</comment>
<evidence type="ECO:0000256" key="2">
    <source>
        <dbReference type="ARBA" id="ARBA00012438"/>
    </source>
</evidence>
<keyword evidence="3" id="KW-0597">Phosphoprotein</keyword>
<dbReference type="PROSITE" id="PS50109">
    <property type="entry name" value="HIS_KIN"/>
    <property type="match status" value="1"/>
</dbReference>
<dbReference type="InterPro" id="IPR005467">
    <property type="entry name" value="His_kinase_dom"/>
</dbReference>
<dbReference type="CDD" id="cd00075">
    <property type="entry name" value="HATPase"/>
    <property type="match status" value="1"/>
</dbReference>
<evidence type="ECO:0000256" key="1">
    <source>
        <dbReference type="ARBA" id="ARBA00000085"/>
    </source>
</evidence>
<dbReference type="PANTHER" id="PTHR43304:SF1">
    <property type="entry name" value="PAC DOMAIN-CONTAINING PROTEIN"/>
    <property type="match status" value="1"/>
</dbReference>
<organism evidence="9 10">
    <name type="scientific">Salinimicrobium gaetbulicola</name>
    <dbReference type="NCBI Taxonomy" id="999702"/>
    <lineage>
        <taxon>Bacteria</taxon>
        <taxon>Pseudomonadati</taxon>
        <taxon>Bacteroidota</taxon>
        <taxon>Flavobacteriia</taxon>
        <taxon>Flavobacteriales</taxon>
        <taxon>Flavobacteriaceae</taxon>
        <taxon>Salinimicrobium</taxon>
    </lineage>
</organism>
<dbReference type="InterPro" id="IPR000700">
    <property type="entry name" value="PAS-assoc_C"/>
</dbReference>
<dbReference type="InterPro" id="IPR001610">
    <property type="entry name" value="PAC"/>
</dbReference>
<feature type="domain" description="PAC" evidence="8">
    <location>
        <begin position="220"/>
        <end position="275"/>
    </location>
</feature>
<feature type="domain" description="PAC" evidence="8">
    <location>
        <begin position="479"/>
        <end position="531"/>
    </location>
</feature>
<dbReference type="InterPro" id="IPR035965">
    <property type="entry name" value="PAS-like_dom_sf"/>
</dbReference>
<evidence type="ECO:0000256" key="3">
    <source>
        <dbReference type="ARBA" id="ARBA00022553"/>
    </source>
</evidence>
<name>A0ABW3IEP7_9FLAO</name>
<dbReference type="InterPro" id="IPR052162">
    <property type="entry name" value="Sensor_kinase/Photoreceptor"/>
</dbReference>
<evidence type="ECO:0000313" key="10">
    <source>
        <dbReference type="Proteomes" id="UP001597100"/>
    </source>
</evidence>
<dbReference type="CDD" id="cd00130">
    <property type="entry name" value="PAS"/>
    <property type="match status" value="2"/>
</dbReference>
<dbReference type="InterPro" id="IPR000014">
    <property type="entry name" value="PAS"/>
</dbReference>
<dbReference type="PRINTS" id="PR00344">
    <property type="entry name" value="BCTRLSENSOR"/>
</dbReference>
<dbReference type="PROSITE" id="PS50112">
    <property type="entry name" value="PAS"/>
    <property type="match status" value="2"/>
</dbReference>
<dbReference type="Gene3D" id="1.10.287.130">
    <property type="match status" value="1"/>
</dbReference>
<feature type="domain" description="PAC" evidence="8">
    <location>
        <begin position="93"/>
        <end position="145"/>
    </location>
</feature>
<dbReference type="Gene3D" id="3.30.450.20">
    <property type="entry name" value="PAS domain"/>
    <property type="match status" value="4"/>
</dbReference>
<dbReference type="SMART" id="SM00086">
    <property type="entry name" value="PAC"/>
    <property type="match status" value="3"/>
</dbReference>
<dbReference type="SMART" id="SM00387">
    <property type="entry name" value="HATPase_c"/>
    <property type="match status" value="1"/>
</dbReference>
<dbReference type="SUPFAM" id="SSF55785">
    <property type="entry name" value="PYP-like sensor domain (PAS domain)"/>
    <property type="match status" value="4"/>
</dbReference>
<feature type="domain" description="PAS" evidence="7">
    <location>
        <begin position="20"/>
        <end position="90"/>
    </location>
</feature>
<evidence type="ECO:0000259" key="8">
    <source>
        <dbReference type="PROSITE" id="PS50113"/>
    </source>
</evidence>
<gene>
    <name evidence="9" type="ORF">ACFQ1G_07045</name>
</gene>
<feature type="domain" description="PAS" evidence="7">
    <location>
        <begin position="406"/>
        <end position="476"/>
    </location>
</feature>
<dbReference type="EC" id="2.7.13.3" evidence="2"/>
<proteinExistence type="predicted"/>